<evidence type="ECO:0000313" key="2">
    <source>
        <dbReference type="EMBL" id="KAK9807725.1"/>
    </source>
</evidence>
<gene>
    <name evidence="2" type="ORF">WJX72_007210</name>
</gene>
<sequence length="158" mass="17205">MRAELGQNGNLRNDCISFKLAVDQKRPDVDRCPESLFAAQYTFTFHLLQHISPKTGCQKVWKGSGAAKLCIMSEKWGQMDGVESSAAATHEISLEAAPGYGSGPAARRGQQSNKIPLLLLALLFFWQLLVLAVAAASLKEVHDVAGMKDALAKYQTQD</sequence>
<proteinExistence type="predicted"/>
<dbReference type="EMBL" id="JALJOR010000012">
    <property type="protein sequence ID" value="KAK9807725.1"/>
    <property type="molecule type" value="Genomic_DNA"/>
</dbReference>
<name>A0AAW1PH40_9CHLO</name>
<evidence type="ECO:0000256" key="1">
    <source>
        <dbReference type="SAM" id="Phobius"/>
    </source>
</evidence>
<dbReference type="Proteomes" id="UP001489004">
    <property type="component" value="Unassembled WGS sequence"/>
</dbReference>
<keyword evidence="1" id="KW-0472">Membrane</keyword>
<keyword evidence="3" id="KW-1185">Reference proteome</keyword>
<keyword evidence="1" id="KW-0812">Transmembrane</keyword>
<protein>
    <submittedName>
        <fullName evidence="2">Uncharacterized protein</fullName>
    </submittedName>
</protein>
<evidence type="ECO:0000313" key="3">
    <source>
        <dbReference type="Proteomes" id="UP001489004"/>
    </source>
</evidence>
<reference evidence="2 3" key="1">
    <citation type="journal article" date="2024" name="Nat. Commun.">
        <title>Phylogenomics reveals the evolutionary origins of lichenization in chlorophyte algae.</title>
        <authorList>
            <person name="Puginier C."/>
            <person name="Libourel C."/>
            <person name="Otte J."/>
            <person name="Skaloud P."/>
            <person name="Haon M."/>
            <person name="Grisel S."/>
            <person name="Petersen M."/>
            <person name="Berrin J.G."/>
            <person name="Delaux P.M."/>
            <person name="Dal Grande F."/>
            <person name="Keller J."/>
        </authorList>
    </citation>
    <scope>NUCLEOTIDE SEQUENCE [LARGE SCALE GENOMIC DNA]</scope>
    <source>
        <strain evidence="2 3">SAG 2043</strain>
    </source>
</reference>
<feature type="transmembrane region" description="Helical" evidence="1">
    <location>
        <begin position="117"/>
        <end position="138"/>
    </location>
</feature>
<accession>A0AAW1PH40</accession>
<dbReference type="AlphaFoldDB" id="A0AAW1PH40"/>
<keyword evidence="1" id="KW-1133">Transmembrane helix</keyword>
<comment type="caution">
    <text evidence="2">The sequence shown here is derived from an EMBL/GenBank/DDBJ whole genome shotgun (WGS) entry which is preliminary data.</text>
</comment>
<organism evidence="2 3">
    <name type="scientific">[Myrmecia] bisecta</name>
    <dbReference type="NCBI Taxonomy" id="41462"/>
    <lineage>
        <taxon>Eukaryota</taxon>
        <taxon>Viridiplantae</taxon>
        <taxon>Chlorophyta</taxon>
        <taxon>core chlorophytes</taxon>
        <taxon>Trebouxiophyceae</taxon>
        <taxon>Trebouxiales</taxon>
        <taxon>Trebouxiaceae</taxon>
        <taxon>Myrmecia</taxon>
    </lineage>
</organism>